<reference evidence="2 3" key="1">
    <citation type="submission" date="2018-04" db="EMBL/GenBank/DDBJ databases">
        <title>Polynucleobacter sp. UK-Long2-W17 genome.</title>
        <authorList>
            <person name="Hahn M.W."/>
        </authorList>
    </citation>
    <scope>NUCLEOTIDE SEQUENCE [LARGE SCALE GENOMIC DNA]</scope>
    <source>
        <strain evidence="2 3">UK-Long2-W17</strain>
    </source>
</reference>
<sequence>MLILKITIVPLFIGLITLAGRKWGSGVAGLMGAFPVVAGPIITFIALEQGTQFAALTSISAISATADLLIFGLVYSWACIRLSWPLALIAALIAWFMFALALAMTSPNLGMSLVIAAISLVITPFLLPRIQPTAPPKTKLHDLPWRMLVGALLTFSVTTLAATLGEVWSGILAVFPVIGLVLAVFTHQTLGPAHVTQVYRGMVKGLYSFAAFFLTFTLLLTTTSIWLACLTSIVVAIITQVIVQLIARKIANRGVTS</sequence>
<accession>A0A6M9PYR2</accession>
<feature type="transmembrane region" description="Helical" evidence="1">
    <location>
        <begin position="171"/>
        <end position="190"/>
    </location>
</feature>
<keyword evidence="1" id="KW-0472">Membrane</keyword>
<proteinExistence type="predicted"/>
<name>A0A6M9PYR2_9BURK</name>
<dbReference type="KEGG" id="pard:DN92_08730"/>
<evidence type="ECO:0000313" key="2">
    <source>
        <dbReference type="EMBL" id="QKM61103.1"/>
    </source>
</evidence>
<feature type="transmembrane region" description="Helical" evidence="1">
    <location>
        <begin position="53"/>
        <end position="75"/>
    </location>
</feature>
<dbReference type="Proteomes" id="UP000501090">
    <property type="component" value="Chromosome"/>
</dbReference>
<feature type="transmembrane region" description="Helical" evidence="1">
    <location>
        <begin position="225"/>
        <end position="247"/>
    </location>
</feature>
<dbReference type="EMBL" id="CP028940">
    <property type="protein sequence ID" value="QKM61103.1"/>
    <property type="molecule type" value="Genomic_DNA"/>
</dbReference>
<dbReference type="RefSeq" id="WP_173960871.1">
    <property type="nucleotide sequence ID" value="NZ_CBCSCC010000001.1"/>
</dbReference>
<gene>
    <name evidence="2" type="ORF">DN92_08730</name>
</gene>
<organism evidence="2 3">
    <name type="scientific">Polynucleobacter arcticus</name>
    <dbReference type="NCBI Taxonomy" id="1743165"/>
    <lineage>
        <taxon>Bacteria</taxon>
        <taxon>Pseudomonadati</taxon>
        <taxon>Pseudomonadota</taxon>
        <taxon>Betaproteobacteria</taxon>
        <taxon>Burkholderiales</taxon>
        <taxon>Burkholderiaceae</taxon>
        <taxon>Polynucleobacter</taxon>
    </lineage>
</organism>
<keyword evidence="3" id="KW-1185">Reference proteome</keyword>
<protein>
    <submittedName>
        <fullName evidence="2">Uncharacterized protein</fullName>
    </submittedName>
</protein>
<evidence type="ECO:0000256" key="1">
    <source>
        <dbReference type="SAM" id="Phobius"/>
    </source>
</evidence>
<keyword evidence="1" id="KW-0812">Transmembrane</keyword>
<feature type="transmembrane region" description="Helical" evidence="1">
    <location>
        <begin position="27"/>
        <end position="47"/>
    </location>
</feature>
<evidence type="ECO:0000313" key="3">
    <source>
        <dbReference type="Proteomes" id="UP000501090"/>
    </source>
</evidence>
<feature type="transmembrane region" description="Helical" evidence="1">
    <location>
        <begin position="82"/>
        <end position="103"/>
    </location>
</feature>
<dbReference type="AlphaFoldDB" id="A0A6M9PYR2"/>
<keyword evidence="1" id="KW-1133">Transmembrane helix</keyword>
<feature type="transmembrane region" description="Helical" evidence="1">
    <location>
        <begin position="109"/>
        <end position="127"/>
    </location>
</feature>
<feature type="transmembrane region" description="Helical" evidence="1">
    <location>
        <begin position="147"/>
        <end position="165"/>
    </location>
</feature>